<keyword evidence="1 5" id="KW-0378">Hydrolase</keyword>
<evidence type="ECO:0000256" key="5">
    <source>
        <dbReference type="HAMAP-Rule" id="MF_00457"/>
    </source>
</evidence>
<evidence type="ECO:0000256" key="1">
    <source>
        <dbReference type="ARBA" id="ARBA00022801"/>
    </source>
</evidence>
<comment type="function">
    <text evidence="3">Counteracts the endogenous Pycsar antiviral defense system. Phosphodiesterase that enables metal-dependent hydrolysis of host cyclic nucleotide Pycsar defense signals such as cCMP and cUMP.</text>
</comment>
<dbReference type="InterPro" id="IPR050114">
    <property type="entry name" value="UPF0173_UPF0282_UlaG_hydrolase"/>
</dbReference>
<dbReference type="InterPro" id="IPR001279">
    <property type="entry name" value="Metallo-B-lactamas"/>
</dbReference>
<comment type="similarity">
    <text evidence="5">Belongs to the UPF0173 family.</text>
</comment>
<dbReference type="EMBL" id="JAAKGU010000013">
    <property type="protein sequence ID" value="NGM84978.1"/>
    <property type="molecule type" value="Genomic_DNA"/>
</dbReference>
<evidence type="ECO:0000256" key="3">
    <source>
        <dbReference type="ARBA" id="ARBA00034301"/>
    </source>
</evidence>
<dbReference type="RefSeq" id="WP_165102665.1">
    <property type="nucleotide sequence ID" value="NZ_JAAKGU010000013.1"/>
</dbReference>
<gene>
    <name evidence="7" type="ORF">G5B47_21490</name>
</gene>
<accession>A0A6M1PR40</accession>
<dbReference type="GO" id="GO:0016787">
    <property type="term" value="F:hydrolase activity"/>
    <property type="evidence" value="ECO:0007669"/>
    <property type="project" value="UniProtKB-UniRule"/>
</dbReference>
<dbReference type="Pfam" id="PF12706">
    <property type="entry name" value="Lactamase_B_2"/>
    <property type="match status" value="1"/>
</dbReference>
<comment type="caution">
    <text evidence="7">The sequence shown here is derived from an EMBL/GenBank/DDBJ whole genome shotgun (WGS) entry which is preliminary data.</text>
</comment>
<dbReference type="AlphaFoldDB" id="A0A6M1PR40"/>
<dbReference type="Gene3D" id="3.60.15.10">
    <property type="entry name" value="Ribonuclease Z/Hydroxyacylglutathione hydrolase-like"/>
    <property type="match status" value="1"/>
</dbReference>
<dbReference type="InterPro" id="IPR022877">
    <property type="entry name" value="UPF0173"/>
</dbReference>
<reference evidence="7 8" key="1">
    <citation type="submission" date="2020-02" db="EMBL/GenBank/DDBJ databases">
        <authorList>
            <person name="Gao J."/>
            <person name="Sun J."/>
        </authorList>
    </citation>
    <scope>NUCLEOTIDE SEQUENCE [LARGE SCALE GENOMIC DNA]</scope>
    <source>
        <strain evidence="7 8">7124</strain>
    </source>
</reference>
<comment type="catalytic activity">
    <reaction evidence="4">
        <text>3',5'-cyclic UMP + H2O = UMP + H(+)</text>
        <dbReference type="Rhea" id="RHEA:70575"/>
        <dbReference type="ChEBI" id="CHEBI:15377"/>
        <dbReference type="ChEBI" id="CHEBI:15378"/>
        <dbReference type="ChEBI" id="CHEBI:57865"/>
        <dbReference type="ChEBI" id="CHEBI:184387"/>
    </reaction>
    <physiologicalReaction direction="left-to-right" evidence="4">
        <dbReference type="Rhea" id="RHEA:70576"/>
    </physiologicalReaction>
</comment>
<evidence type="ECO:0000313" key="8">
    <source>
        <dbReference type="Proteomes" id="UP000480151"/>
    </source>
</evidence>
<feature type="domain" description="Metallo-beta-lactamase" evidence="6">
    <location>
        <begin position="7"/>
        <end position="192"/>
    </location>
</feature>
<sequence length="243" mass="25831">MNIRYLGHSCFLVRYGEHTVVIDPFLTGNPLAAARPEEIQASAVLVTHGHGDHVGDAAAIAARCGCPVIANYEVSLHLSQQGVQVEPMHIGGTRTFPWGTVKLTQAFHGSGIELEGGGFKEGGMPAGILLTMGPYTFYHAGDTALFGDMKILGELNRIDAAALPIGDVFTMGPDDSLIAASWLKAGLYIPMHYNTFPPIRQDAEAWLERLSSQGQSGTVLKPGEACDLSRTDAAVISGRSSVE</sequence>
<dbReference type="Proteomes" id="UP000480151">
    <property type="component" value="Unassembled WGS sequence"/>
</dbReference>
<dbReference type="PANTHER" id="PTHR43546">
    <property type="entry name" value="UPF0173 METAL-DEPENDENT HYDROLASE MJ1163-RELATED"/>
    <property type="match status" value="1"/>
</dbReference>
<dbReference type="PANTHER" id="PTHR43546:SF3">
    <property type="entry name" value="UPF0173 METAL-DEPENDENT HYDROLASE MJ1163"/>
    <property type="match status" value="1"/>
</dbReference>
<comment type="catalytic activity">
    <reaction evidence="2">
        <text>3',5'-cyclic CMP + H2O = CMP + H(+)</text>
        <dbReference type="Rhea" id="RHEA:72675"/>
        <dbReference type="ChEBI" id="CHEBI:15377"/>
        <dbReference type="ChEBI" id="CHEBI:15378"/>
        <dbReference type="ChEBI" id="CHEBI:58003"/>
        <dbReference type="ChEBI" id="CHEBI:60377"/>
    </reaction>
    <physiologicalReaction direction="left-to-right" evidence="2">
        <dbReference type="Rhea" id="RHEA:72676"/>
    </physiologicalReaction>
</comment>
<dbReference type="InterPro" id="IPR036866">
    <property type="entry name" value="RibonucZ/Hydroxyglut_hydro"/>
</dbReference>
<evidence type="ECO:0000259" key="6">
    <source>
        <dbReference type="SMART" id="SM00849"/>
    </source>
</evidence>
<evidence type="ECO:0000256" key="2">
    <source>
        <dbReference type="ARBA" id="ARBA00034221"/>
    </source>
</evidence>
<evidence type="ECO:0000256" key="4">
    <source>
        <dbReference type="ARBA" id="ARBA00048505"/>
    </source>
</evidence>
<organism evidence="7 8">
    <name type="scientific">Paenibacillus apii</name>
    <dbReference type="NCBI Taxonomy" id="1850370"/>
    <lineage>
        <taxon>Bacteria</taxon>
        <taxon>Bacillati</taxon>
        <taxon>Bacillota</taxon>
        <taxon>Bacilli</taxon>
        <taxon>Bacillales</taxon>
        <taxon>Paenibacillaceae</taxon>
        <taxon>Paenibacillus</taxon>
    </lineage>
</organism>
<keyword evidence="8" id="KW-1185">Reference proteome</keyword>
<proteinExistence type="inferred from homology"/>
<dbReference type="NCBIfam" id="NF001911">
    <property type="entry name" value="PRK00685.1"/>
    <property type="match status" value="1"/>
</dbReference>
<dbReference type="SMART" id="SM00849">
    <property type="entry name" value="Lactamase_B"/>
    <property type="match status" value="1"/>
</dbReference>
<evidence type="ECO:0000313" key="7">
    <source>
        <dbReference type="EMBL" id="NGM84978.1"/>
    </source>
</evidence>
<dbReference type="SUPFAM" id="SSF56281">
    <property type="entry name" value="Metallo-hydrolase/oxidoreductase"/>
    <property type="match status" value="1"/>
</dbReference>
<protein>
    <recommendedName>
        <fullName evidence="5">UPF0173 metal-dependent hydrolase G5B47_21490</fullName>
    </recommendedName>
</protein>
<name>A0A6M1PR40_9BACL</name>
<dbReference type="HAMAP" id="MF_00457">
    <property type="entry name" value="UPF0173"/>
    <property type="match status" value="1"/>
</dbReference>